<dbReference type="AlphaFoldDB" id="A0A9W9V1F2"/>
<proteinExistence type="predicted"/>
<dbReference type="OrthoDB" id="2548233at2759"/>
<reference evidence="1" key="2">
    <citation type="journal article" date="2023" name="IMA Fungus">
        <title>Comparative genomic study of the Penicillium genus elucidates a diverse pangenome and 15 lateral gene transfer events.</title>
        <authorList>
            <person name="Petersen C."/>
            <person name="Sorensen T."/>
            <person name="Nielsen M.R."/>
            <person name="Sondergaard T.E."/>
            <person name="Sorensen J.L."/>
            <person name="Fitzpatrick D.A."/>
            <person name="Frisvad J.C."/>
            <person name="Nielsen K.L."/>
        </authorList>
    </citation>
    <scope>NUCLEOTIDE SEQUENCE</scope>
    <source>
        <strain evidence="1">IBT 3081</strain>
    </source>
</reference>
<dbReference type="Gene3D" id="3.30.559.10">
    <property type="entry name" value="Chloramphenicol acetyltransferase-like domain"/>
    <property type="match status" value="1"/>
</dbReference>
<dbReference type="RefSeq" id="XP_056576759.1">
    <property type="nucleotide sequence ID" value="XM_056725908.1"/>
</dbReference>
<comment type="caution">
    <text evidence="1">The sequence shown here is derived from an EMBL/GenBank/DDBJ whole genome shotgun (WGS) entry which is preliminary data.</text>
</comment>
<reference evidence="1" key="1">
    <citation type="submission" date="2022-12" db="EMBL/GenBank/DDBJ databases">
        <authorList>
            <person name="Petersen C."/>
        </authorList>
    </citation>
    <scope>NUCLEOTIDE SEQUENCE</scope>
    <source>
        <strain evidence="1">IBT 3081</strain>
    </source>
</reference>
<sequence>MSILFRSPPFRILKTFPVVKAITTRFETLTGTTGKIPDTTSQSKSFSGSSSKLVEWKEISNGQPEFQSLDIVASVDMETVSMDANKFLETMKKAWIRLRYLHSTLATEVGQNKFRYMPLKDQADVDNLLEKTFIVKE</sequence>
<name>A0A9W9V1F2_9EURO</name>
<organism evidence="1 2">
    <name type="scientific">Penicillium concentricum</name>
    <dbReference type="NCBI Taxonomy" id="293559"/>
    <lineage>
        <taxon>Eukaryota</taxon>
        <taxon>Fungi</taxon>
        <taxon>Dikarya</taxon>
        <taxon>Ascomycota</taxon>
        <taxon>Pezizomycotina</taxon>
        <taxon>Eurotiomycetes</taxon>
        <taxon>Eurotiomycetidae</taxon>
        <taxon>Eurotiales</taxon>
        <taxon>Aspergillaceae</taxon>
        <taxon>Penicillium</taxon>
    </lineage>
</organism>
<protein>
    <submittedName>
        <fullName evidence="1">Uncharacterized protein</fullName>
    </submittedName>
</protein>
<dbReference type="EMBL" id="JAPZBT010000003">
    <property type="protein sequence ID" value="KAJ5365292.1"/>
    <property type="molecule type" value="Genomic_DNA"/>
</dbReference>
<gene>
    <name evidence="1" type="ORF">N7517_008178</name>
</gene>
<keyword evidence="2" id="KW-1185">Reference proteome</keyword>
<accession>A0A9W9V1F2</accession>
<evidence type="ECO:0000313" key="1">
    <source>
        <dbReference type="EMBL" id="KAJ5365292.1"/>
    </source>
</evidence>
<dbReference type="InterPro" id="IPR023213">
    <property type="entry name" value="CAT-like_dom_sf"/>
</dbReference>
<evidence type="ECO:0000313" key="2">
    <source>
        <dbReference type="Proteomes" id="UP001147752"/>
    </source>
</evidence>
<dbReference type="Proteomes" id="UP001147752">
    <property type="component" value="Unassembled WGS sequence"/>
</dbReference>
<dbReference type="GeneID" id="81465091"/>